<organism evidence="1 2">
    <name type="scientific">Cristinia sonorae</name>
    <dbReference type="NCBI Taxonomy" id="1940300"/>
    <lineage>
        <taxon>Eukaryota</taxon>
        <taxon>Fungi</taxon>
        <taxon>Dikarya</taxon>
        <taxon>Basidiomycota</taxon>
        <taxon>Agaricomycotina</taxon>
        <taxon>Agaricomycetes</taxon>
        <taxon>Agaricomycetidae</taxon>
        <taxon>Agaricales</taxon>
        <taxon>Pleurotineae</taxon>
        <taxon>Stephanosporaceae</taxon>
        <taxon>Cristinia</taxon>
    </lineage>
</organism>
<reference evidence="1" key="1">
    <citation type="journal article" date="2021" name="New Phytol.">
        <title>Evolutionary innovations through gain and loss of genes in the ectomycorrhizal Boletales.</title>
        <authorList>
            <person name="Wu G."/>
            <person name="Miyauchi S."/>
            <person name="Morin E."/>
            <person name="Kuo A."/>
            <person name="Drula E."/>
            <person name="Varga T."/>
            <person name="Kohler A."/>
            <person name="Feng B."/>
            <person name="Cao Y."/>
            <person name="Lipzen A."/>
            <person name="Daum C."/>
            <person name="Hundley H."/>
            <person name="Pangilinan J."/>
            <person name="Johnson J."/>
            <person name="Barry K."/>
            <person name="LaButti K."/>
            <person name="Ng V."/>
            <person name="Ahrendt S."/>
            <person name="Min B."/>
            <person name="Choi I.G."/>
            <person name="Park H."/>
            <person name="Plett J.M."/>
            <person name="Magnuson J."/>
            <person name="Spatafora J.W."/>
            <person name="Nagy L.G."/>
            <person name="Henrissat B."/>
            <person name="Grigoriev I.V."/>
            <person name="Yang Z.L."/>
            <person name="Xu J."/>
            <person name="Martin F.M."/>
        </authorList>
    </citation>
    <scope>NUCLEOTIDE SEQUENCE</scope>
    <source>
        <strain evidence="1">KKN 215</strain>
    </source>
</reference>
<accession>A0A8K0UTD1</accession>
<evidence type="ECO:0000313" key="2">
    <source>
        <dbReference type="Proteomes" id="UP000813824"/>
    </source>
</evidence>
<sequence length="73" mass="7889">MMSLAILAVTKSFACSYSTTPHSELELGSALQKMFRLFGVLVQCTPPSEGYSHAWMARHGDDLQVGGTCLGPR</sequence>
<gene>
    <name evidence="1" type="ORF">BXZ70DRAFT_929645</name>
</gene>
<dbReference type="EMBL" id="JAEVFJ010000009">
    <property type="protein sequence ID" value="KAH8102725.1"/>
    <property type="molecule type" value="Genomic_DNA"/>
</dbReference>
<name>A0A8K0UTD1_9AGAR</name>
<dbReference type="Proteomes" id="UP000813824">
    <property type="component" value="Unassembled WGS sequence"/>
</dbReference>
<comment type="caution">
    <text evidence="1">The sequence shown here is derived from an EMBL/GenBank/DDBJ whole genome shotgun (WGS) entry which is preliminary data.</text>
</comment>
<keyword evidence="2" id="KW-1185">Reference proteome</keyword>
<dbReference type="AlphaFoldDB" id="A0A8K0UTD1"/>
<feature type="non-terminal residue" evidence="1">
    <location>
        <position position="73"/>
    </location>
</feature>
<protein>
    <submittedName>
        <fullName evidence="1">Uncharacterized protein</fullName>
    </submittedName>
</protein>
<proteinExistence type="predicted"/>
<evidence type="ECO:0000313" key="1">
    <source>
        <dbReference type="EMBL" id="KAH8102725.1"/>
    </source>
</evidence>